<dbReference type="AlphaFoldDB" id="B0CTJ4"/>
<evidence type="ECO:0000313" key="1">
    <source>
        <dbReference type="EMBL" id="EDR13934.1"/>
    </source>
</evidence>
<reference evidence="1 2" key="1">
    <citation type="journal article" date="2008" name="Nature">
        <title>The genome of Laccaria bicolor provides insights into mycorrhizal symbiosis.</title>
        <authorList>
            <person name="Martin F."/>
            <person name="Aerts A."/>
            <person name="Ahren D."/>
            <person name="Brun A."/>
            <person name="Danchin E.G.J."/>
            <person name="Duchaussoy F."/>
            <person name="Gibon J."/>
            <person name="Kohler A."/>
            <person name="Lindquist E."/>
            <person name="Pereda V."/>
            <person name="Salamov A."/>
            <person name="Shapiro H.J."/>
            <person name="Wuyts J."/>
            <person name="Blaudez D."/>
            <person name="Buee M."/>
            <person name="Brokstein P."/>
            <person name="Canbaeck B."/>
            <person name="Cohen D."/>
            <person name="Courty P.E."/>
            <person name="Coutinho P.M."/>
            <person name="Delaruelle C."/>
            <person name="Detter J.C."/>
            <person name="Deveau A."/>
            <person name="DiFazio S."/>
            <person name="Duplessis S."/>
            <person name="Fraissinet-Tachet L."/>
            <person name="Lucic E."/>
            <person name="Frey-Klett P."/>
            <person name="Fourrey C."/>
            <person name="Feussner I."/>
            <person name="Gay G."/>
            <person name="Grimwood J."/>
            <person name="Hoegger P.J."/>
            <person name="Jain P."/>
            <person name="Kilaru S."/>
            <person name="Labbe J."/>
            <person name="Lin Y.C."/>
            <person name="Legue V."/>
            <person name="Le Tacon F."/>
            <person name="Marmeisse R."/>
            <person name="Melayah D."/>
            <person name="Montanini B."/>
            <person name="Muratet M."/>
            <person name="Nehls U."/>
            <person name="Niculita-Hirzel H."/>
            <person name="Oudot-Le Secq M.P."/>
            <person name="Peter M."/>
            <person name="Quesneville H."/>
            <person name="Rajashekar B."/>
            <person name="Reich M."/>
            <person name="Rouhier N."/>
            <person name="Schmutz J."/>
            <person name="Yin T."/>
            <person name="Chalot M."/>
            <person name="Henrissat B."/>
            <person name="Kuees U."/>
            <person name="Lucas S."/>
            <person name="Van de Peer Y."/>
            <person name="Podila G.K."/>
            <person name="Polle A."/>
            <person name="Pukkila P.J."/>
            <person name="Richardson P.M."/>
            <person name="Rouze P."/>
            <person name="Sanders I.R."/>
            <person name="Stajich J.E."/>
            <person name="Tunlid A."/>
            <person name="Tuskan G."/>
            <person name="Grigoriev I.V."/>
        </authorList>
    </citation>
    <scope>NUCLEOTIDE SEQUENCE [LARGE SCALE GENOMIC DNA]</scope>
    <source>
        <strain evidence="2">S238N-H82 / ATCC MYA-4686</strain>
    </source>
</reference>
<dbReference type="HOGENOM" id="CLU_1686914_0_0_1"/>
<gene>
    <name evidence="1" type="ORF">LACBIDRAFT_321614</name>
</gene>
<protein>
    <submittedName>
        <fullName evidence="1">Predicted protein</fullName>
    </submittedName>
</protein>
<evidence type="ECO:0000313" key="2">
    <source>
        <dbReference type="Proteomes" id="UP000001194"/>
    </source>
</evidence>
<name>B0CTJ4_LACBS</name>
<dbReference type="Proteomes" id="UP000001194">
    <property type="component" value="Unassembled WGS sequence"/>
</dbReference>
<sequence>MTLGDLDKQGDVIPGWNTLNTDLFKAACIQWRAGDDFHPFYGNVSDFALCWVHWYQILHWDVLAVMIESNHCGVTFMSQEFKQPVLISRDPMLGLGNFLKEHAMGRQFRQFELLLLQGGIKFHHHSIINYGYCGYRYNRAFYAVLTSQLKYHNVTL</sequence>
<dbReference type="InParanoid" id="B0CTJ4"/>
<dbReference type="KEGG" id="lbc:LACBIDRAFT_321614"/>
<dbReference type="EMBL" id="DS547092">
    <property type="protein sequence ID" value="EDR13934.1"/>
    <property type="molecule type" value="Genomic_DNA"/>
</dbReference>
<dbReference type="RefSeq" id="XP_001874493.1">
    <property type="nucleotide sequence ID" value="XM_001874458.1"/>
</dbReference>
<organism evidence="2">
    <name type="scientific">Laccaria bicolor (strain S238N-H82 / ATCC MYA-4686)</name>
    <name type="common">Bicoloured deceiver</name>
    <name type="synonym">Laccaria laccata var. bicolor</name>
    <dbReference type="NCBI Taxonomy" id="486041"/>
    <lineage>
        <taxon>Eukaryota</taxon>
        <taxon>Fungi</taxon>
        <taxon>Dikarya</taxon>
        <taxon>Basidiomycota</taxon>
        <taxon>Agaricomycotina</taxon>
        <taxon>Agaricomycetes</taxon>
        <taxon>Agaricomycetidae</taxon>
        <taxon>Agaricales</taxon>
        <taxon>Agaricineae</taxon>
        <taxon>Hydnangiaceae</taxon>
        <taxon>Laccaria</taxon>
    </lineage>
</organism>
<accession>B0CTJ4</accession>
<keyword evidence="2" id="KW-1185">Reference proteome</keyword>
<proteinExistence type="predicted"/>
<dbReference type="GeneID" id="6070665"/>